<evidence type="ECO:0000313" key="2">
    <source>
        <dbReference type="EMBL" id="MCF3946468.1"/>
    </source>
</evidence>
<feature type="region of interest" description="Disordered" evidence="1">
    <location>
        <begin position="61"/>
        <end position="88"/>
    </location>
</feature>
<gene>
    <name evidence="2" type="ORF">L2A60_07190</name>
</gene>
<proteinExistence type="predicted"/>
<evidence type="ECO:0000313" key="3">
    <source>
        <dbReference type="Proteomes" id="UP001521209"/>
    </source>
</evidence>
<evidence type="ECO:0000256" key="1">
    <source>
        <dbReference type="SAM" id="MobiDB-lite"/>
    </source>
</evidence>
<sequence length="223" mass="24129">MNAATPSARFAGIIEYLCQAVATWGVKGAFASPLLTILLWTRLRHIAVRFKALANAPRRVTPLQRRAAQKREPQPAPASPEIPSPKPVPLSLPRRFGWLLAPVPEARVAASQLRFFFSDPAVAVMIEADPRFGRLLRPLCRAVGLRLPPCLRIVKPARPAAPPLRFQRPLGSPEPCATPPEPPETAGAGSAPARRVPPSIHAPVQPGRAAQPLLYRTLARAPP</sequence>
<protein>
    <submittedName>
        <fullName evidence="2">Uncharacterized protein</fullName>
    </submittedName>
</protein>
<accession>A0ABS9DUQ7</accession>
<reference evidence="2 3" key="1">
    <citation type="submission" date="2022-01" db="EMBL/GenBank/DDBJ databases">
        <authorList>
            <person name="Won M."/>
            <person name="Kim S.-J."/>
            <person name="Kwon S.-W."/>
        </authorList>
    </citation>
    <scope>NUCLEOTIDE SEQUENCE [LARGE SCALE GENOMIC DNA]</scope>
    <source>
        <strain evidence="2 3">KCTC 23505</strain>
    </source>
</reference>
<feature type="compositionally biased region" description="Pro residues" evidence="1">
    <location>
        <begin position="74"/>
        <end position="88"/>
    </location>
</feature>
<dbReference type="RefSeq" id="WP_235703701.1">
    <property type="nucleotide sequence ID" value="NZ_JAKGBZ010000010.1"/>
</dbReference>
<organism evidence="2 3">
    <name type="scientific">Acidiphilium iwatense</name>
    <dbReference type="NCBI Taxonomy" id="768198"/>
    <lineage>
        <taxon>Bacteria</taxon>
        <taxon>Pseudomonadati</taxon>
        <taxon>Pseudomonadota</taxon>
        <taxon>Alphaproteobacteria</taxon>
        <taxon>Acetobacterales</taxon>
        <taxon>Acidocellaceae</taxon>
        <taxon>Acidiphilium</taxon>
    </lineage>
</organism>
<keyword evidence="3" id="KW-1185">Reference proteome</keyword>
<dbReference type="EMBL" id="JAKGBZ010000010">
    <property type="protein sequence ID" value="MCF3946468.1"/>
    <property type="molecule type" value="Genomic_DNA"/>
</dbReference>
<feature type="region of interest" description="Disordered" evidence="1">
    <location>
        <begin position="162"/>
        <end position="223"/>
    </location>
</feature>
<name>A0ABS9DUQ7_9PROT</name>
<dbReference type="Proteomes" id="UP001521209">
    <property type="component" value="Unassembled WGS sequence"/>
</dbReference>
<feature type="compositionally biased region" description="Low complexity" evidence="1">
    <location>
        <begin position="184"/>
        <end position="193"/>
    </location>
</feature>
<comment type="caution">
    <text evidence="2">The sequence shown here is derived from an EMBL/GenBank/DDBJ whole genome shotgun (WGS) entry which is preliminary data.</text>
</comment>